<feature type="domain" description="RCC1-like" evidence="6">
    <location>
        <begin position="570"/>
        <end position="955"/>
    </location>
</feature>
<organism evidence="7 8">
    <name type="scientific">Polarella glacialis</name>
    <name type="common">Dinoflagellate</name>
    <dbReference type="NCBI Taxonomy" id="89957"/>
    <lineage>
        <taxon>Eukaryota</taxon>
        <taxon>Sar</taxon>
        <taxon>Alveolata</taxon>
        <taxon>Dinophyceae</taxon>
        <taxon>Suessiales</taxon>
        <taxon>Suessiaceae</taxon>
        <taxon>Polarella</taxon>
    </lineage>
</organism>
<dbReference type="OrthoDB" id="10256179at2759"/>
<name>A0A813E3Z4_POLGL</name>
<feature type="repeat" description="RCC1" evidence="3">
    <location>
        <begin position="721"/>
        <end position="777"/>
    </location>
</feature>
<evidence type="ECO:0000313" key="7">
    <source>
        <dbReference type="EMBL" id="CAE8594956.1"/>
    </source>
</evidence>
<feature type="region of interest" description="Disordered" evidence="4">
    <location>
        <begin position="224"/>
        <end position="248"/>
    </location>
</feature>
<dbReference type="Pfam" id="PF25390">
    <property type="entry name" value="WD40_RLD"/>
    <property type="match status" value="1"/>
</dbReference>
<feature type="compositionally biased region" description="Basic and acidic residues" evidence="4">
    <location>
        <begin position="224"/>
        <end position="234"/>
    </location>
</feature>
<evidence type="ECO:0000256" key="3">
    <source>
        <dbReference type="PROSITE-ProRule" id="PRU00235"/>
    </source>
</evidence>
<keyword evidence="5" id="KW-0472">Membrane</keyword>
<keyword evidence="5" id="KW-0812">Transmembrane</keyword>
<dbReference type="Proteomes" id="UP000654075">
    <property type="component" value="Unassembled WGS sequence"/>
</dbReference>
<accession>A0A813E3Z4</accession>
<dbReference type="InterPro" id="IPR009091">
    <property type="entry name" value="RCC1/BLIP-II"/>
</dbReference>
<evidence type="ECO:0000313" key="8">
    <source>
        <dbReference type="Proteomes" id="UP000654075"/>
    </source>
</evidence>
<evidence type="ECO:0000259" key="6">
    <source>
        <dbReference type="Pfam" id="PF25390"/>
    </source>
</evidence>
<keyword evidence="1" id="KW-0344">Guanine-nucleotide releasing factor</keyword>
<feature type="repeat" description="RCC1" evidence="3">
    <location>
        <begin position="568"/>
        <end position="613"/>
    </location>
</feature>
<feature type="repeat" description="RCC1" evidence="3">
    <location>
        <begin position="778"/>
        <end position="827"/>
    </location>
</feature>
<gene>
    <name evidence="7" type="ORF">PGLA1383_LOCUS13477</name>
</gene>
<dbReference type="PRINTS" id="PR00633">
    <property type="entry name" value="RCCNDNSATION"/>
</dbReference>
<dbReference type="PROSITE" id="PS50012">
    <property type="entry name" value="RCC1_3"/>
    <property type="match status" value="5"/>
</dbReference>
<evidence type="ECO:0000256" key="5">
    <source>
        <dbReference type="SAM" id="Phobius"/>
    </source>
</evidence>
<feature type="non-terminal residue" evidence="7">
    <location>
        <position position="1"/>
    </location>
</feature>
<comment type="caution">
    <text evidence="7">The sequence shown here is derived from an EMBL/GenBank/DDBJ whole genome shotgun (WGS) entry which is preliminary data.</text>
</comment>
<evidence type="ECO:0000256" key="4">
    <source>
        <dbReference type="SAM" id="MobiDB-lite"/>
    </source>
</evidence>
<sequence length="963" mass="105523">VVCFPHLNTWHLWALTALLLALFVAVWFEGWRDLLIDLLDPLFVVRSDSDKILPGKQRATLRHAAWVCTLACAAVAIWDIMLHPVQEGLFEVPDHLDALDDGLADLWDQNTMMMLRWKPLPAESTGESALLFAAAESLGLETDKLVKQAVFPEHRLLLFKYEGPVEPATRQPVHARWKASMESPKGQLENIVDRVFPGVLNVTLCLHAHANTELAKKLDSFKDAKKDDATKEGEATTTTTTTTPPPLPEDFVQIVGTDAAAHAAYLAGCGWWTETLDSFYGAPDNSSAMHADAERLSSDNADEAAQLLQNEMECQCKLHFALSRARSDAKSFQWFRSVPAVAVVLAELSRCILYAMSIVTRDLVAGESPDVAYTALLVAPYQLSLARAGELADAKSNPWQALFFGEFIAAAVLKAPPLYGEDPEELVEIEGVSGETYNSVLAKRSSDRQARESAEDRREDHKPKFIQPHKERRFKIYMKYEGRKGPPAWIKTRLPKHGGFEEGASLAVKKMFVNFYNKVREMLSIHSVHLRSETGIAIPDEDALSGYVGYGGLIYVVDGSAPGKLPENAVYFWGSNSWSDPKGETPSRVLTLERKRICQISVGKEHAVALSEGGRVFAWGKNDFGQLGSGDEENRALPTCTELPYETYISQIAAGGNFTVGITKRGELWSWGRFQASNFPRLFTDTWCNGYEARGENGLKGLKLVQVQAGDQHMGVLTKEGKLYTWGYNDFGQLGWGLHGDGRVGQQRPQQVKGLIENEEVIDFACGGGHTVAITKSCRIFGWGSNTNGQLGHAMRQCFPEPAEIPLGDPVAKVRAGWQCTAYITESARPIICGGIRAEGPSIQDMQQGGGEEGDGPAKEMVRGGGPQAEAGVMDMVSTTGIEIMTEVVTEAAVGEAHGVLVCYDGTLRGWGYNRQKQAIGDESDDTFVKPSPVEDMPQDRYKAISVAVGGAQSYAILAPRNV</sequence>
<feature type="transmembrane region" description="Helical" evidence="5">
    <location>
        <begin position="12"/>
        <end position="28"/>
    </location>
</feature>
<evidence type="ECO:0000256" key="1">
    <source>
        <dbReference type="ARBA" id="ARBA00022658"/>
    </source>
</evidence>
<dbReference type="PANTHER" id="PTHR45982">
    <property type="entry name" value="REGULATOR OF CHROMOSOME CONDENSATION"/>
    <property type="match status" value="1"/>
</dbReference>
<feature type="region of interest" description="Disordered" evidence="4">
    <location>
        <begin position="844"/>
        <end position="869"/>
    </location>
</feature>
<keyword evidence="2" id="KW-0677">Repeat</keyword>
<proteinExistence type="predicted"/>
<dbReference type="InterPro" id="IPR051553">
    <property type="entry name" value="Ran_GTPase-activating"/>
</dbReference>
<protein>
    <recommendedName>
        <fullName evidence="6">RCC1-like domain-containing protein</fullName>
    </recommendedName>
</protein>
<dbReference type="AlphaFoldDB" id="A0A813E3Z4"/>
<dbReference type="EMBL" id="CAJNNV010007451">
    <property type="protein sequence ID" value="CAE8594956.1"/>
    <property type="molecule type" value="Genomic_DNA"/>
</dbReference>
<dbReference type="PROSITE" id="PS00626">
    <property type="entry name" value="RCC1_2"/>
    <property type="match status" value="1"/>
</dbReference>
<feature type="repeat" description="RCC1" evidence="3">
    <location>
        <begin position="614"/>
        <end position="665"/>
    </location>
</feature>
<dbReference type="Gene3D" id="2.130.10.30">
    <property type="entry name" value="Regulator of chromosome condensation 1/beta-lactamase-inhibitor protein II"/>
    <property type="match status" value="2"/>
</dbReference>
<evidence type="ECO:0000256" key="2">
    <source>
        <dbReference type="ARBA" id="ARBA00022737"/>
    </source>
</evidence>
<keyword evidence="8" id="KW-1185">Reference proteome</keyword>
<keyword evidence="5" id="KW-1133">Transmembrane helix</keyword>
<dbReference type="InterPro" id="IPR058923">
    <property type="entry name" value="RCC1-like_dom"/>
</dbReference>
<reference evidence="7" key="1">
    <citation type="submission" date="2021-02" db="EMBL/GenBank/DDBJ databases">
        <authorList>
            <person name="Dougan E. K."/>
            <person name="Rhodes N."/>
            <person name="Thang M."/>
            <person name="Chan C."/>
        </authorList>
    </citation>
    <scope>NUCLEOTIDE SEQUENCE</scope>
</reference>
<dbReference type="InterPro" id="IPR000408">
    <property type="entry name" value="Reg_chr_condens"/>
</dbReference>
<dbReference type="SUPFAM" id="SSF50985">
    <property type="entry name" value="RCC1/BLIP-II"/>
    <property type="match status" value="1"/>
</dbReference>
<feature type="repeat" description="RCC1" evidence="3">
    <location>
        <begin position="906"/>
        <end position="960"/>
    </location>
</feature>
<dbReference type="PANTHER" id="PTHR45982:SF1">
    <property type="entry name" value="REGULATOR OF CHROMOSOME CONDENSATION"/>
    <property type="match status" value="1"/>
</dbReference>